<dbReference type="AlphaFoldDB" id="A0A0D1ZQ29"/>
<keyword evidence="6" id="KW-1185">Reference proteome</keyword>
<accession>A0A0D1ZQ29</accession>
<dbReference type="EMBL" id="KN847521">
    <property type="protein sequence ID" value="KIV96034.1"/>
    <property type="molecule type" value="Genomic_DNA"/>
</dbReference>
<dbReference type="GeneID" id="27321461"/>
<dbReference type="OMA" id="RECIYAG"/>
<dbReference type="InterPro" id="IPR000717">
    <property type="entry name" value="PCI_dom"/>
</dbReference>
<dbReference type="OrthoDB" id="10265275at2759"/>
<evidence type="ECO:0000256" key="2">
    <source>
        <dbReference type="ARBA" id="ARBA00022790"/>
    </source>
</evidence>
<protein>
    <recommendedName>
        <fullName evidence="4">PCI domain-containing protein</fullName>
    </recommendedName>
</protein>
<evidence type="ECO:0000256" key="1">
    <source>
        <dbReference type="ARBA" id="ARBA00008482"/>
    </source>
</evidence>
<dbReference type="PANTHER" id="PTHR15350:SF5">
    <property type="entry name" value="COP9 SIGNALOSOME COMPLEX SUBUNIT 7"/>
    <property type="match status" value="1"/>
</dbReference>
<evidence type="ECO:0000313" key="6">
    <source>
        <dbReference type="Proteomes" id="UP000054302"/>
    </source>
</evidence>
<comment type="similarity">
    <text evidence="1">Belongs to the CSN7/EIF3M family. CSN7 subfamily.</text>
</comment>
<gene>
    <name evidence="5" type="ORF">PV10_03616</name>
</gene>
<feature type="compositionally biased region" description="Acidic residues" evidence="3">
    <location>
        <begin position="266"/>
        <end position="277"/>
    </location>
</feature>
<sequence length="323" mass="34595">MDQAQTKALIAIQPFVHLATTQKSPTPRFIADLINRAISAPGTYLFTELLQTPAVQALKGTDSDPWVTLLEIFSWGTLDEYQATSNLPSLDAAQTYKLRQLTLLTLASPFAPLNDTNATHHLTYASLMSSLSLSSPSELESLVTQSIYSGLLTARLSPTSDPPVVRVTSVAPLRDLRPQSLPALLQILETWESRCVSQVADLQSQLETIRTIASRRTSLQSRRQAEIDTAVLSDKVDGAAEKAVRQLRNLTTGQGQKLGNKRDLDQQLEGDDEAASDEEGRMDLDEGVSDVGGGSAVGIRGGSGNGSGGGGGRGAKRNRARGK</sequence>
<name>A0A0D1ZQ29_EXOME</name>
<feature type="region of interest" description="Disordered" evidence="3">
    <location>
        <begin position="254"/>
        <end position="323"/>
    </location>
</feature>
<dbReference type="Proteomes" id="UP000054302">
    <property type="component" value="Unassembled WGS sequence"/>
</dbReference>
<feature type="compositionally biased region" description="Gly residues" evidence="3">
    <location>
        <begin position="290"/>
        <end position="313"/>
    </location>
</feature>
<evidence type="ECO:0000256" key="3">
    <source>
        <dbReference type="SAM" id="MobiDB-lite"/>
    </source>
</evidence>
<dbReference type="RefSeq" id="XP_016227608.1">
    <property type="nucleotide sequence ID" value="XM_016368090.1"/>
</dbReference>
<reference evidence="5 6" key="1">
    <citation type="submission" date="2015-01" db="EMBL/GenBank/DDBJ databases">
        <title>The Genome Sequence of Exophiala mesophila CBS40295.</title>
        <authorList>
            <consortium name="The Broad Institute Genomics Platform"/>
            <person name="Cuomo C."/>
            <person name="de Hoog S."/>
            <person name="Gorbushina A."/>
            <person name="Stielow B."/>
            <person name="Teixiera M."/>
            <person name="Abouelleil A."/>
            <person name="Chapman S.B."/>
            <person name="Priest M."/>
            <person name="Young S.K."/>
            <person name="Wortman J."/>
            <person name="Nusbaum C."/>
            <person name="Birren B."/>
        </authorList>
    </citation>
    <scope>NUCLEOTIDE SEQUENCE [LARGE SCALE GENOMIC DNA]</scope>
    <source>
        <strain evidence="5 6">CBS 40295</strain>
    </source>
</reference>
<dbReference type="PROSITE" id="PS50250">
    <property type="entry name" value="PCI"/>
    <property type="match status" value="1"/>
</dbReference>
<dbReference type="InterPro" id="IPR045237">
    <property type="entry name" value="COPS7/eIF3m"/>
</dbReference>
<dbReference type="Pfam" id="PF22061">
    <property type="entry name" value="CSN7_HB_subdom"/>
    <property type="match status" value="1"/>
</dbReference>
<feature type="compositionally biased region" description="Basic residues" evidence="3">
    <location>
        <begin position="314"/>
        <end position="323"/>
    </location>
</feature>
<dbReference type="PANTHER" id="PTHR15350">
    <property type="entry name" value="COP9 SIGNALOSOME COMPLEX SUBUNIT 7/DENDRITIC CELL PROTEIN GA17"/>
    <property type="match status" value="1"/>
</dbReference>
<dbReference type="HOGENOM" id="CLU_054426_0_0_1"/>
<dbReference type="GO" id="GO:0008180">
    <property type="term" value="C:COP9 signalosome"/>
    <property type="evidence" value="ECO:0007669"/>
    <property type="project" value="UniProtKB-KW"/>
</dbReference>
<evidence type="ECO:0000259" key="4">
    <source>
        <dbReference type="PROSITE" id="PS50250"/>
    </source>
</evidence>
<keyword evidence="2" id="KW-0736">Signalosome</keyword>
<proteinExistence type="inferred from homology"/>
<dbReference type="STRING" id="212818.A0A0D1ZQ29"/>
<feature type="domain" description="PCI" evidence="4">
    <location>
        <begin position="1"/>
        <end position="170"/>
    </location>
</feature>
<evidence type="ECO:0000313" key="5">
    <source>
        <dbReference type="EMBL" id="KIV96034.1"/>
    </source>
</evidence>
<organism evidence="5 6">
    <name type="scientific">Exophiala mesophila</name>
    <name type="common">Black yeast-like fungus</name>
    <dbReference type="NCBI Taxonomy" id="212818"/>
    <lineage>
        <taxon>Eukaryota</taxon>
        <taxon>Fungi</taxon>
        <taxon>Dikarya</taxon>
        <taxon>Ascomycota</taxon>
        <taxon>Pezizomycotina</taxon>
        <taxon>Eurotiomycetes</taxon>
        <taxon>Chaetothyriomycetidae</taxon>
        <taxon>Chaetothyriales</taxon>
        <taxon>Herpotrichiellaceae</taxon>
        <taxon>Exophiala</taxon>
    </lineage>
</organism>
<dbReference type="VEuPathDB" id="FungiDB:PV10_03616"/>